<keyword evidence="4" id="KW-0808">Transferase</keyword>
<dbReference type="PATRIC" id="fig|1590043.3.peg.2227"/>
<feature type="region of interest" description="Disordered" evidence="1">
    <location>
        <begin position="327"/>
        <end position="352"/>
    </location>
</feature>
<dbReference type="PANTHER" id="PTHR23150">
    <property type="entry name" value="SULFATASE MODIFYING FACTOR 1, 2"/>
    <property type="match status" value="1"/>
</dbReference>
<proteinExistence type="predicted"/>
<feature type="domain" description="Sulfatase-modifying factor enzyme-like" evidence="3">
    <location>
        <begin position="40"/>
        <end position="346"/>
    </location>
</feature>
<dbReference type="Pfam" id="PF03781">
    <property type="entry name" value="FGE-sulfatase"/>
    <property type="match status" value="1"/>
</dbReference>
<keyword evidence="2" id="KW-0812">Transmembrane</keyword>
<evidence type="ECO:0000256" key="1">
    <source>
        <dbReference type="SAM" id="MobiDB-lite"/>
    </source>
</evidence>
<evidence type="ECO:0000313" key="6">
    <source>
        <dbReference type="Proteomes" id="UP000051497"/>
    </source>
</evidence>
<keyword evidence="4" id="KW-0418">Kinase</keyword>
<evidence type="ECO:0000256" key="2">
    <source>
        <dbReference type="SAM" id="Phobius"/>
    </source>
</evidence>
<dbReference type="Proteomes" id="UP000051497">
    <property type="component" value="Unassembled WGS sequence"/>
</dbReference>
<dbReference type="Gene3D" id="3.90.1580.10">
    <property type="entry name" value="paralog of FGE (formylglycine-generating enzyme)"/>
    <property type="match status" value="1"/>
</dbReference>
<accession>A0A0Q9YJ79</accession>
<dbReference type="RefSeq" id="WP_075066801.1">
    <property type="nucleotide sequence ID" value="NZ_LKAJ02000001.1"/>
</dbReference>
<dbReference type="InterPro" id="IPR042095">
    <property type="entry name" value="SUMF_sf"/>
</dbReference>
<dbReference type="InterPro" id="IPR005532">
    <property type="entry name" value="SUMF_dom"/>
</dbReference>
<organism evidence="4">
    <name type="scientific">Candidatus Berkiella aquae</name>
    <dbReference type="NCBI Taxonomy" id="295108"/>
    <lineage>
        <taxon>Bacteria</taxon>
        <taxon>Pseudomonadati</taxon>
        <taxon>Pseudomonadota</taxon>
        <taxon>Gammaproteobacteria</taxon>
        <taxon>Candidatus Berkiellales</taxon>
        <taxon>Candidatus Berkiellaceae</taxon>
        <taxon>Candidatus Berkiella</taxon>
    </lineage>
</organism>
<comment type="caution">
    <text evidence="4">The sequence shown here is derived from an EMBL/GenBank/DDBJ whole genome shotgun (WGS) entry which is preliminary data.</text>
</comment>
<dbReference type="InterPro" id="IPR051043">
    <property type="entry name" value="Sulfatase_Mod_Factor_Kinase"/>
</dbReference>
<reference evidence="4" key="1">
    <citation type="submission" date="2015-09" db="EMBL/GenBank/DDBJ databases">
        <title>Draft Genome Sequences of Two Novel Amoeba-resistant Intranuclear Bacteria, Candidatus Berkiella cookevillensis and Candidatus Berkiella aquae.</title>
        <authorList>
            <person name="Mehari Y.T."/>
            <person name="Arivett B.A."/>
            <person name="Farone A.L."/>
            <person name="Gunderson J.H."/>
            <person name="Farone M.B."/>
        </authorList>
    </citation>
    <scope>NUCLEOTIDE SEQUENCE [LARGE SCALE GENOMIC DNA]</scope>
    <source>
        <strain evidence="4">HT99</strain>
    </source>
</reference>
<dbReference type="STRING" id="295108.HT99x_02181"/>
<name>A0A0Q9YJ79_9GAMM</name>
<dbReference type="EC" id="2.7.11.1" evidence="4"/>
<gene>
    <name evidence="4" type="primary">pkn1_2</name>
    <name evidence="5" type="ORF">HT99x_004695</name>
    <name evidence="4" type="ORF">HT99x_02181</name>
</gene>
<dbReference type="GO" id="GO:0004674">
    <property type="term" value="F:protein serine/threonine kinase activity"/>
    <property type="evidence" value="ECO:0007669"/>
    <property type="project" value="UniProtKB-EC"/>
</dbReference>
<dbReference type="OrthoDB" id="9768004at2"/>
<dbReference type="AlphaFoldDB" id="A0A0Q9YJ79"/>
<protein>
    <submittedName>
        <fullName evidence="5">Formylglycine-generating enzyme family protein</fullName>
    </submittedName>
    <submittedName>
        <fullName evidence="4">Serine/threonine-protein kinase pkn1</fullName>
        <ecNumber evidence="4">2.7.11.1</ecNumber>
    </submittedName>
</protein>
<reference evidence="5" key="2">
    <citation type="journal article" date="2016" name="Genome Announc.">
        <title>Draft Genome Sequences of Two Novel Amoeba-Resistant Intranuclear Bacteria, 'Candidatus Berkiella cookevillensis' and 'Candidatus Berkiella aquae'.</title>
        <authorList>
            <person name="Mehari Y.T."/>
            <person name="Arivett B.A."/>
            <person name="Farone A.L."/>
            <person name="Gunderson J.H."/>
            <person name="Farone M.B."/>
        </authorList>
    </citation>
    <scope>NUCLEOTIDE SEQUENCE</scope>
    <source>
        <strain evidence="5">HT99</strain>
    </source>
</reference>
<evidence type="ECO:0000313" key="5">
    <source>
        <dbReference type="EMBL" id="MCS5710717.1"/>
    </source>
</evidence>
<evidence type="ECO:0000313" key="4">
    <source>
        <dbReference type="EMBL" id="KRG20694.1"/>
    </source>
</evidence>
<keyword evidence="2" id="KW-0472">Membrane</keyword>
<feature type="transmembrane region" description="Helical" evidence="2">
    <location>
        <begin position="7"/>
        <end position="26"/>
    </location>
</feature>
<dbReference type="InterPro" id="IPR016187">
    <property type="entry name" value="CTDL_fold"/>
</dbReference>
<dbReference type="SUPFAM" id="SSF56436">
    <property type="entry name" value="C-type lectin-like"/>
    <property type="match status" value="1"/>
</dbReference>
<dbReference type="GO" id="GO:0120147">
    <property type="term" value="F:formylglycine-generating oxidase activity"/>
    <property type="evidence" value="ECO:0007669"/>
    <property type="project" value="TreeGrafter"/>
</dbReference>
<reference evidence="5" key="3">
    <citation type="submission" date="2021-06" db="EMBL/GenBank/DDBJ databases">
        <title>Genomic Description and Analysis of Intracellular Bacteria, Candidatus Berkiella cookevillensis and Candidatus Berkiella aquae.</title>
        <authorList>
            <person name="Kidane D.T."/>
            <person name="Mehari Y.T."/>
            <person name="Rice F.C."/>
            <person name="Arivett B.A."/>
            <person name="Farone A.L."/>
            <person name="Berk S.G."/>
            <person name="Farone M.B."/>
        </authorList>
    </citation>
    <scope>NUCLEOTIDE SEQUENCE</scope>
    <source>
        <strain evidence="5">HT99</strain>
    </source>
</reference>
<sequence>MNTHKKWIGAFLVVGGIAVTTCYFIKSPESTINFIKHNPTGMQWIPAGSFTMGAIDNKSMPNEHPAHKVKVSGFWMDEHPVTNAEFAKFVEATGYITTAERKPDWEELKKQLPPGTPKPDDSLLAPGTLVFMPPSHPVPLNNIAAWWQWTPGASWQHPEGPNSDLKDRENHPVVHVSWDDANAYAKWIGKRLPTEAEWEYAARGGLIDKRFPWGDEFKPNGKHMANTFQGDFPHNAVAEDGYIRTSPVKTYPANGYRLYDMVGNVWEWTQDWYNTNHYQELAQQSITVNPQGAKESYDQHEPYAFKRIIKGGSFLCNVNYCESYRPSARRGQTPDTGTSHVGFRLALSPNQT</sequence>
<dbReference type="EMBL" id="LKAJ01000009">
    <property type="protein sequence ID" value="KRG20694.1"/>
    <property type="molecule type" value="Genomic_DNA"/>
</dbReference>
<evidence type="ECO:0000259" key="3">
    <source>
        <dbReference type="Pfam" id="PF03781"/>
    </source>
</evidence>
<keyword evidence="2" id="KW-1133">Transmembrane helix</keyword>
<dbReference type="PANTHER" id="PTHR23150:SF19">
    <property type="entry name" value="FORMYLGLYCINE-GENERATING ENZYME"/>
    <property type="match status" value="1"/>
</dbReference>
<dbReference type="EMBL" id="LKAJ02000001">
    <property type="protein sequence ID" value="MCS5710717.1"/>
    <property type="molecule type" value="Genomic_DNA"/>
</dbReference>
<keyword evidence="6" id="KW-1185">Reference proteome</keyword>